<keyword evidence="3" id="KW-1185">Reference proteome</keyword>
<dbReference type="EMBL" id="JBBPBK010000011">
    <property type="protein sequence ID" value="KAK9274832.1"/>
    <property type="molecule type" value="Genomic_DNA"/>
</dbReference>
<feature type="compositionally biased region" description="Low complexity" evidence="1">
    <location>
        <begin position="240"/>
        <end position="253"/>
    </location>
</feature>
<dbReference type="AlphaFoldDB" id="A0AAP0RD68"/>
<gene>
    <name evidence="2" type="ORF">L1049_022085</name>
</gene>
<name>A0AAP0RD68_LIQFO</name>
<organism evidence="2 3">
    <name type="scientific">Liquidambar formosana</name>
    <name type="common">Formosan gum</name>
    <dbReference type="NCBI Taxonomy" id="63359"/>
    <lineage>
        <taxon>Eukaryota</taxon>
        <taxon>Viridiplantae</taxon>
        <taxon>Streptophyta</taxon>
        <taxon>Embryophyta</taxon>
        <taxon>Tracheophyta</taxon>
        <taxon>Spermatophyta</taxon>
        <taxon>Magnoliopsida</taxon>
        <taxon>eudicotyledons</taxon>
        <taxon>Gunneridae</taxon>
        <taxon>Pentapetalae</taxon>
        <taxon>Saxifragales</taxon>
        <taxon>Altingiaceae</taxon>
        <taxon>Liquidambar</taxon>
    </lineage>
</organism>
<proteinExistence type="predicted"/>
<feature type="compositionally biased region" description="Basic residues" evidence="1">
    <location>
        <begin position="223"/>
        <end position="239"/>
    </location>
</feature>
<feature type="region of interest" description="Disordered" evidence="1">
    <location>
        <begin position="100"/>
        <end position="257"/>
    </location>
</feature>
<dbReference type="Proteomes" id="UP001415857">
    <property type="component" value="Unassembled WGS sequence"/>
</dbReference>
<feature type="compositionally biased region" description="Basic residues" evidence="1">
    <location>
        <begin position="124"/>
        <end position="147"/>
    </location>
</feature>
<evidence type="ECO:0000313" key="2">
    <source>
        <dbReference type="EMBL" id="KAK9274832.1"/>
    </source>
</evidence>
<sequence length="318" mass="36692">MGMLFEQSSLYLRDRRFYHPPRLLLLLRREMLPKLITLALMLKRMDKRGRENLLPVGNLFLHCEGDPRQFEEVGLLDDNQILLHVDVRSLLFVVRAESPYRRGETPPRRRPASPVRGRSPSSPPRRHRSPARASPRRMRGSPVRRRSPLPPRQPVILLTVLNSPPRRARSPPRRSPVSRRRSRSPIRRPARSRSRSVSPRRGRAPGARRGRSSSYSGSPSPRKVTRKVSRSRSPRRPLRGRSSSNSSSSSSPPHDQLSVLGRRAANVQCILVKLVAFSLGNLLWVWCEFVGPQVRRRMDCLQEFLLCYYEELEIFPHN</sequence>
<reference evidence="2 3" key="1">
    <citation type="journal article" date="2024" name="Plant J.">
        <title>Genome sequences and population genomics reveal climatic adaptation and genomic divergence between two closely related sweetgum species.</title>
        <authorList>
            <person name="Xu W.Q."/>
            <person name="Ren C.Q."/>
            <person name="Zhang X.Y."/>
            <person name="Comes H.P."/>
            <person name="Liu X.H."/>
            <person name="Li Y.G."/>
            <person name="Kettle C.J."/>
            <person name="Jalonen R."/>
            <person name="Gaisberger H."/>
            <person name="Ma Y.Z."/>
            <person name="Qiu Y.X."/>
        </authorList>
    </citation>
    <scope>NUCLEOTIDE SEQUENCE [LARGE SCALE GENOMIC DNA]</scope>
    <source>
        <strain evidence="2">Hangzhou</strain>
    </source>
</reference>
<feature type="compositionally biased region" description="Basic residues" evidence="1">
    <location>
        <begin position="166"/>
        <end position="211"/>
    </location>
</feature>
<evidence type="ECO:0000256" key="1">
    <source>
        <dbReference type="SAM" id="MobiDB-lite"/>
    </source>
</evidence>
<accession>A0AAP0RD68</accession>
<protein>
    <submittedName>
        <fullName evidence="2">Uncharacterized protein</fullName>
    </submittedName>
</protein>
<comment type="caution">
    <text evidence="2">The sequence shown here is derived from an EMBL/GenBank/DDBJ whole genome shotgun (WGS) entry which is preliminary data.</text>
</comment>
<evidence type="ECO:0000313" key="3">
    <source>
        <dbReference type="Proteomes" id="UP001415857"/>
    </source>
</evidence>
<feature type="compositionally biased region" description="Low complexity" evidence="1">
    <location>
        <begin position="212"/>
        <end position="222"/>
    </location>
</feature>